<keyword evidence="2" id="KW-0131">Cell cycle</keyword>
<dbReference type="GeneID" id="37030599"/>
<dbReference type="AlphaFoldDB" id="A0A316V429"/>
<feature type="compositionally biased region" description="Low complexity" evidence="3">
    <location>
        <begin position="730"/>
        <end position="741"/>
    </location>
</feature>
<organism evidence="4 5">
    <name type="scientific">Jaminaea rosea</name>
    <dbReference type="NCBI Taxonomy" id="1569628"/>
    <lineage>
        <taxon>Eukaryota</taxon>
        <taxon>Fungi</taxon>
        <taxon>Dikarya</taxon>
        <taxon>Basidiomycota</taxon>
        <taxon>Ustilaginomycotina</taxon>
        <taxon>Exobasidiomycetes</taxon>
        <taxon>Microstromatales</taxon>
        <taxon>Microstromatales incertae sedis</taxon>
        <taxon>Jaminaea</taxon>
    </lineage>
</organism>
<dbReference type="STRING" id="1569628.A0A316V429"/>
<evidence type="ECO:0000256" key="3">
    <source>
        <dbReference type="SAM" id="MobiDB-lite"/>
    </source>
</evidence>
<feature type="compositionally biased region" description="Acidic residues" evidence="3">
    <location>
        <begin position="973"/>
        <end position="983"/>
    </location>
</feature>
<feature type="compositionally biased region" description="Low complexity" evidence="3">
    <location>
        <begin position="1134"/>
        <end position="1152"/>
    </location>
</feature>
<feature type="region of interest" description="Disordered" evidence="3">
    <location>
        <begin position="525"/>
        <end position="551"/>
    </location>
</feature>
<feature type="compositionally biased region" description="Polar residues" evidence="3">
    <location>
        <begin position="939"/>
        <end position="954"/>
    </location>
</feature>
<feature type="region of interest" description="Disordered" evidence="3">
    <location>
        <begin position="762"/>
        <end position="781"/>
    </location>
</feature>
<feature type="compositionally biased region" description="Low complexity" evidence="3">
    <location>
        <begin position="185"/>
        <end position="198"/>
    </location>
</feature>
<feature type="region of interest" description="Disordered" evidence="3">
    <location>
        <begin position="925"/>
        <end position="1173"/>
    </location>
</feature>
<dbReference type="PANTHER" id="PTHR12634">
    <property type="entry name" value="SIT4 YEAST -ASSOCIATING PROTEIN-RELATED"/>
    <property type="match status" value="1"/>
</dbReference>
<feature type="compositionally biased region" description="Acidic residues" evidence="3">
    <location>
        <begin position="542"/>
        <end position="551"/>
    </location>
</feature>
<feature type="compositionally biased region" description="Gly residues" evidence="3">
    <location>
        <begin position="1029"/>
        <end position="1038"/>
    </location>
</feature>
<sequence length="1224" mass="130036">MFWRFGFASTSTLDTLLDKQGITVEELLDEDDLLQECKAQNAKLVDFLKQPRVIKRLFEHVVGSAEVSGPGGREWEEKVRFKYPYVASEVLSSETLAIVEAALAQSEELLDPFWNAILHSKPGHVQAPLPHHSHPLLAGSPSASPQPPPSMALPTVLGGGSTAGNEDEKKAEGTSSSSVPTLGQSMPSASTSSLHSSSEGPHVVRASDNGPGKSVLAGYWAKVNGVFLDKKPREMLAYIHALPRIVERFVAHLETPAVVDLLYRIISCEQSLPNAGVIEWLSEQGLVPQIVDLLSPSHSVDLHNTVSELIKAIIALSAPSPAGMVGQDGFGYGAGGSSFGQPEQPIGVVNKLVRELASEAIVRKLVSFMLDSTHPSNLQRRLSQVASGEGGRGSDDEGDDDDEGGLSFSLSKGKRSDRLLGLSTNQETAVDDDEDDLPLNPSLTPAFESSKSPMHRDSTVTVRPTDFFPPVKAPMCPVSPETCSSSLIIGIGILIELIRKNNSDYFEQHLFHALRSHLLQRQQEISAGKAQARSEGTLTEEPKDEEDEEMEGMEEAMAEMTGKLGIVHLGPMLSVLCERLSDFQALIERTPAEQQELTTTLGKVRPLTFERYRITELYAELLHCSNMALLNRAQGEGPQYSVDGILQGGIQGLQVLARTLQGSDADDSTAGDSADPVATAAAAGQTSSTSSSPPKSPSSGKHTRQASTIGGDESTNTESDPFADDGGEASGSAASPTSPSRTPEEEEEEAKSIRSALSSMSLADLTSPAPSEPPSPSLQDGNKKALVVGDLLKQRFLDVGIIPSVLGLFFNYPWNNFLHNVVYDILQQCFNGRMDSGLNRSLTLAVFSQGSLPSKILDGHRRNDESMAGPRKIRLGFMGHMNLIAEETCKLLERYPKDVAENVEVPQPEWDDFVRDVLKENREREAAPLAGGRPMAMSQFGNSFGDGTSGQTGDNDAFASYLSSQMNSGGNASDDDDDDDSDDDAAHHSWVSGQHHAGGGSGAGFEDVFEPGSAERVRSSTGDDEEWGSGSGGGGDGFGDFQSSANQPLTSADWAANAFDESGQGEGTTPPESPTSSTEDDTPFVDLADSSTYRSAVQHRRSSSSEAGSGLAQFRQQMSGEVAATSLVARRRSSSASSGSASGSTDPTAAHAADADEPLGPGVASDAEVKGGMVQRTLEDGTVVSVPLDDVAVAASSAEANEEKREGAEEGKEGEKVEESAKTE</sequence>
<dbReference type="Pfam" id="PF04499">
    <property type="entry name" value="SAPS"/>
    <property type="match status" value="2"/>
</dbReference>
<dbReference type="PANTHER" id="PTHR12634:SF8">
    <property type="entry name" value="FIERY MOUNTAIN, ISOFORM D"/>
    <property type="match status" value="1"/>
</dbReference>
<name>A0A316V429_9BASI</name>
<dbReference type="OrthoDB" id="10259133at2759"/>
<feature type="compositionally biased region" description="Basic and acidic residues" evidence="3">
    <location>
        <begin position="1201"/>
        <end position="1224"/>
    </location>
</feature>
<dbReference type="InterPro" id="IPR007587">
    <property type="entry name" value="SAPS"/>
</dbReference>
<feature type="compositionally biased region" description="Polar residues" evidence="3">
    <location>
        <begin position="441"/>
        <end position="452"/>
    </location>
</feature>
<accession>A0A316V429</accession>
<evidence type="ECO:0000313" key="4">
    <source>
        <dbReference type="EMBL" id="PWN30205.1"/>
    </source>
</evidence>
<feature type="region of interest" description="Disordered" evidence="3">
    <location>
        <begin position="663"/>
        <end position="755"/>
    </location>
</feature>
<dbReference type="GO" id="GO:0005634">
    <property type="term" value="C:nucleus"/>
    <property type="evidence" value="ECO:0007669"/>
    <property type="project" value="TreeGrafter"/>
</dbReference>
<gene>
    <name evidence="4" type="ORF">BDZ90DRAFT_272774</name>
</gene>
<evidence type="ECO:0000256" key="1">
    <source>
        <dbReference type="ARBA" id="ARBA00006180"/>
    </source>
</evidence>
<dbReference type="GO" id="GO:0005829">
    <property type="term" value="C:cytosol"/>
    <property type="evidence" value="ECO:0007669"/>
    <property type="project" value="TreeGrafter"/>
</dbReference>
<proteinExistence type="inferred from homology"/>
<evidence type="ECO:0000313" key="5">
    <source>
        <dbReference type="Proteomes" id="UP000245884"/>
    </source>
</evidence>
<dbReference type="GO" id="GO:0019903">
    <property type="term" value="F:protein phosphatase binding"/>
    <property type="evidence" value="ECO:0007669"/>
    <property type="project" value="InterPro"/>
</dbReference>
<feature type="compositionally biased region" description="Low complexity" evidence="3">
    <location>
        <begin position="1067"/>
        <end position="1077"/>
    </location>
</feature>
<feature type="region of interest" description="Disordered" evidence="3">
    <location>
        <begin position="125"/>
        <end position="209"/>
    </location>
</feature>
<feature type="compositionally biased region" description="Polar residues" evidence="3">
    <location>
        <begin position="961"/>
        <end position="971"/>
    </location>
</feature>
<dbReference type="RefSeq" id="XP_025364817.1">
    <property type="nucleotide sequence ID" value="XM_025508776.1"/>
</dbReference>
<feature type="region of interest" description="Disordered" evidence="3">
    <location>
        <begin position="1194"/>
        <end position="1224"/>
    </location>
</feature>
<keyword evidence="5" id="KW-1185">Reference proteome</keyword>
<feature type="compositionally biased region" description="Low complexity" evidence="3">
    <location>
        <begin position="670"/>
        <end position="700"/>
    </location>
</feature>
<evidence type="ECO:0000256" key="2">
    <source>
        <dbReference type="ARBA" id="ARBA00023306"/>
    </source>
</evidence>
<reference evidence="4 5" key="1">
    <citation type="journal article" date="2018" name="Mol. Biol. Evol.">
        <title>Broad Genomic Sampling Reveals a Smut Pathogenic Ancestry of the Fungal Clade Ustilaginomycotina.</title>
        <authorList>
            <person name="Kijpornyongpan T."/>
            <person name="Mondo S.J."/>
            <person name="Barry K."/>
            <person name="Sandor L."/>
            <person name="Lee J."/>
            <person name="Lipzen A."/>
            <person name="Pangilinan J."/>
            <person name="LaButti K."/>
            <person name="Hainaut M."/>
            <person name="Henrissat B."/>
            <person name="Grigoriev I.V."/>
            <person name="Spatafora J.W."/>
            <person name="Aime M.C."/>
        </authorList>
    </citation>
    <scope>NUCLEOTIDE SEQUENCE [LARGE SCALE GENOMIC DNA]</scope>
    <source>
        <strain evidence="4 5">MCA 5214</strain>
    </source>
</reference>
<dbReference type="Proteomes" id="UP000245884">
    <property type="component" value="Unassembled WGS sequence"/>
</dbReference>
<feature type="compositionally biased region" description="Polar residues" evidence="3">
    <location>
        <begin position="173"/>
        <end position="184"/>
    </location>
</feature>
<dbReference type="GO" id="GO:0019888">
    <property type="term" value="F:protein phosphatase regulator activity"/>
    <property type="evidence" value="ECO:0007669"/>
    <property type="project" value="TreeGrafter"/>
</dbReference>
<feature type="compositionally biased region" description="Polar residues" evidence="3">
    <location>
        <begin position="705"/>
        <end position="719"/>
    </location>
</feature>
<dbReference type="EMBL" id="KZ819662">
    <property type="protein sequence ID" value="PWN30205.1"/>
    <property type="molecule type" value="Genomic_DNA"/>
</dbReference>
<comment type="similarity">
    <text evidence="1">Belongs to the SAPS family.</text>
</comment>
<feature type="region of interest" description="Disordered" evidence="3">
    <location>
        <begin position="382"/>
        <end position="458"/>
    </location>
</feature>
<protein>
    <submittedName>
        <fullName evidence="4">SAPS-domain-containing protein</fullName>
    </submittedName>
</protein>